<name>A0A080ZSW7_PHYNI</name>
<organism evidence="1 2">
    <name type="scientific">Phytophthora nicotianae P1976</name>
    <dbReference type="NCBI Taxonomy" id="1317066"/>
    <lineage>
        <taxon>Eukaryota</taxon>
        <taxon>Sar</taxon>
        <taxon>Stramenopiles</taxon>
        <taxon>Oomycota</taxon>
        <taxon>Peronosporomycetes</taxon>
        <taxon>Peronosporales</taxon>
        <taxon>Peronosporaceae</taxon>
        <taxon>Phytophthora</taxon>
    </lineage>
</organism>
<reference evidence="1 2" key="1">
    <citation type="submission" date="2013-11" db="EMBL/GenBank/DDBJ databases">
        <title>The Genome Sequence of Phytophthora parasitica P1976.</title>
        <authorList>
            <consortium name="The Broad Institute Genomics Platform"/>
            <person name="Russ C."/>
            <person name="Tyler B."/>
            <person name="Panabieres F."/>
            <person name="Shan W."/>
            <person name="Tripathy S."/>
            <person name="Grunwald N."/>
            <person name="Machado M."/>
            <person name="Johnson C.S."/>
            <person name="Walker B."/>
            <person name="Young S."/>
            <person name="Zeng Q."/>
            <person name="Gargeya S."/>
            <person name="Fitzgerald M."/>
            <person name="Haas B."/>
            <person name="Abouelleil A."/>
            <person name="Allen A.W."/>
            <person name="Alvarado L."/>
            <person name="Arachchi H.M."/>
            <person name="Berlin A.M."/>
            <person name="Chapman S.B."/>
            <person name="Gainer-Dewar J."/>
            <person name="Goldberg J."/>
            <person name="Griggs A."/>
            <person name="Gujja S."/>
            <person name="Hansen M."/>
            <person name="Howarth C."/>
            <person name="Imamovic A."/>
            <person name="Ireland A."/>
            <person name="Larimer J."/>
            <person name="McCowan C."/>
            <person name="Murphy C."/>
            <person name="Pearson M."/>
            <person name="Poon T.W."/>
            <person name="Priest M."/>
            <person name="Roberts A."/>
            <person name="Saif S."/>
            <person name="Shea T."/>
            <person name="Sisk P."/>
            <person name="Sykes S."/>
            <person name="Wortman J."/>
            <person name="Nusbaum C."/>
            <person name="Birren B."/>
        </authorList>
    </citation>
    <scope>NUCLEOTIDE SEQUENCE [LARGE SCALE GENOMIC DNA]</scope>
    <source>
        <strain evidence="1 2">P1976</strain>
    </source>
</reference>
<evidence type="ECO:0000313" key="1">
    <source>
        <dbReference type="EMBL" id="ETO69728.1"/>
    </source>
</evidence>
<comment type="caution">
    <text evidence="1">The sequence shown here is derived from an EMBL/GenBank/DDBJ whole genome shotgun (WGS) entry which is preliminary data.</text>
</comment>
<evidence type="ECO:0000313" key="2">
    <source>
        <dbReference type="Proteomes" id="UP000028582"/>
    </source>
</evidence>
<proteinExistence type="predicted"/>
<dbReference type="Proteomes" id="UP000028582">
    <property type="component" value="Unassembled WGS sequence"/>
</dbReference>
<dbReference type="EMBL" id="ANJA01002514">
    <property type="protein sequence ID" value="ETO69728.1"/>
    <property type="molecule type" value="Genomic_DNA"/>
</dbReference>
<dbReference type="AlphaFoldDB" id="A0A080ZSW7"/>
<accession>A0A080ZSW7</accession>
<protein>
    <submittedName>
        <fullName evidence="1">Uncharacterized protein</fullName>
    </submittedName>
</protein>
<sequence>MLERRFQSWRHCKKPHAQTQKCVTWWRAACSTLDSVSLRISEKKPRHGTLCFHLRIRAASIECRIHVAGRQQEHSVGNTRPSGLCGATAVRTEALRMQTFKQRTLK</sequence>
<gene>
    <name evidence="1" type="ORF">F444_13738</name>
</gene>